<evidence type="ECO:0000313" key="2">
    <source>
        <dbReference type="Proteomes" id="UP000291404"/>
    </source>
</evidence>
<name>A0A4Q9L6N8_9MICR</name>
<accession>A0A4Q9L6N8</accession>
<organism evidence="1 2">
    <name type="scientific">Hamiltosporidium magnivora</name>
    <dbReference type="NCBI Taxonomy" id="148818"/>
    <lineage>
        <taxon>Eukaryota</taxon>
        <taxon>Fungi</taxon>
        <taxon>Fungi incertae sedis</taxon>
        <taxon>Microsporidia</taxon>
        <taxon>Dubosqiidae</taxon>
        <taxon>Hamiltosporidium</taxon>
    </lineage>
</organism>
<gene>
    <name evidence="1" type="ORF">CWI36_1032p0010</name>
</gene>
<evidence type="ECO:0000313" key="1">
    <source>
        <dbReference type="EMBL" id="TBU02865.1"/>
    </source>
</evidence>
<protein>
    <submittedName>
        <fullName evidence="1">Uncharacterized protein</fullName>
    </submittedName>
</protein>
<dbReference type="EMBL" id="PITI01001032">
    <property type="protein sequence ID" value="TBU02865.1"/>
    <property type="molecule type" value="Genomic_DNA"/>
</dbReference>
<reference evidence="1 2" key="1">
    <citation type="submission" date="2017-12" db="EMBL/GenBank/DDBJ databases">
        <authorList>
            <person name="Pombert J.-F."/>
            <person name="Haag K.L."/>
            <person name="Ebert D."/>
        </authorList>
    </citation>
    <scope>NUCLEOTIDE SEQUENCE [LARGE SCALE GENOMIC DNA]</scope>
    <source>
        <strain evidence="1">BE-OM-2</strain>
    </source>
</reference>
<sequence length="138" mass="15695">MKMAVNESENNAREIESCNKIGDIVVELENSGELVNSKVLNLINRVIGEYAESHVTMTITDIQELSRQRRHAMTSHMMKQCSAISKVEMHYGETMVVSAQPSFPLKEVDNEVFCVKRENNKNIISPTEWRSHSRGTNN</sequence>
<proteinExistence type="predicted"/>
<dbReference type="VEuPathDB" id="MicrosporidiaDB:CWI36_1032p0010"/>
<comment type="caution">
    <text evidence="1">The sequence shown here is derived from an EMBL/GenBank/DDBJ whole genome shotgun (WGS) entry which is preliminary data.</text>
</comment>
<keyword evidence="2" id="KW-1185">Reference proteome</keyword>
<dbReference type="AlphaFoldDB" id="A0A4Q9L6N8"/>
<dbReference type="Proteomes" id="UP000291404">
    <property type="component" value="Unassembled WGS sequence"/>
</dbReference>